<dbReference type="STRING" id="525919.Apre_1258"/>
<proteinExistence type="predicted"/>
<evidence type="ECO:0000313" key="3">
    <source>
        <dbReference type="Proteomes" id="UP000002294"/>
    </source>
</evidence>
<dbReference type="RefSeq" id="WP_015778181.1">
    <property type="nucleotide sequence ID" value="NC_013171.1"/>
</dbReference>
<sequence>MKLKIVYDIVEEITGKAKSLSRTFSSLVAGVADEGLKKFAQAYVGLTNANEHKAYKIETKELA</sequence>
<dbReference type="Proteomes" id="UP000002294">
    <property type="component" value="Chromosome"/>
</dbReference>
<protein>
    <recommendedName>
        <fullName evidence="1">DUF1659 domain-containing protein</fullName>
    </recommendedName>
</protein>
<accession>C7RDL9</accession>
<gene>
    <name evidence="2" type="ordered locus">Apre_1258</name>
</gene>
<dbReference type="eggNOG" id="ENOG5030GQY">
    <property type="taxonomic scope" value="Bacteria"/>
</dbReference>
<keyword evidence="3" id="KW-1185">Reference proteome</keyword>
<dbReference type="EMBL" id="CP001708">
    <property type="protein sequence ID" value="ACV29282.1"/>
    <property type="molecule type" value="Genomic_DNA"/>
</dbReference>
<dbReference type="OrthoDB" id="9876443at2"/>
<dbReference type="AlphaFoldDB" id="C7RDL9"/>
<dbReference type="InterPro" id="IPR012454">
    <property type="entry name" value="DUF1659"/>
</dbReference>
<dbReference type="Pfam" id="PF07872">
    <property type="entry name" value="DUF1659"/>
    <property type="match status" value="1"/>
</dbReference>
<organism evidence="2 3">
    <name type="scientific">Anaerococcus prevotii (strain ATCC 9321 / DSM 20548 / JCM 6508 / NCTC 11806 / PC1)</name>
    <name type="common">Peptostreptococcus prevotii</name>
    <name type="synonym">Peptococcus prevotii</name>
    <dbReference type="NCBI Taxonomy" id="525919"/>
    <lineage>
        <taxon>Bacteria</taxon>
        <taxon>Bacillati</taxon>
        <taxon>Bacillota</taxon>
        <taxon>Tissierellia</taxon>
        <taxon>Tissierellales</taxon>
        <taxon>Peptoniphilaceae</taxon>
        <taxon>Anaerococcus</taxon>
    </lineage>
</organism>
<feature type="domain" description="DUF1659" evidence="1">
    <location>
        <begin position="2"/>
        <end position="62"/>
    </location>
</feature>
<evidence type="ECO:0000259" key="1">
    <source>
        <dbReference type="Pfam" id="PF07872"/>
    </source>
</evidence>
<evidence type="ECO:0000313" key="2">
    <source>
        <dbReference type="EMBL" id="ACV29282.1"/>
    </source>
</evidence>
<dbReference type="HOGENOM" id="CLU_2875851_0_0_9"/>
<dbReference type="KEGG" id="apr:Apre_1258"/>
<reference evidence="2 3" key="1">
    <citation type="journal article" date="2009" name="Stand. Genomic Sci.">
        <title>Complete genome sequence of Anaerococcus prevotii type strain (PC1).</title>
        <authorList>
            <person name="Labutti K."/>
            <person name="Pukall R."/>
            <person name="Steenblock K."/>
            <person name="Glavina Del Rio T."/>
            <person name="Tice H."/>
            <person name="Copeland A."/>
            <person name="Cheng J.F."/>
            <person name="Lucas S."/>
            <person name="Chen F."/>
            <person name="Nolan M."/>
            <person name="Bruce D."/>
            <person name="Goodwin L."/>
            <person name="Pitluck S."/>
            <person name="Ivanova N."/>
            <person name="Mavromatis K."/>
            <person name="Ovchinnikova G."/>
            <person name="Pati A."/>
            <person name="Chen A."/>
            <person name="Palaniappan K."/>
            <person name="Land M."/>
            <person name="Hauser L."/>
            <person name="Chang Y.J."/>
            <person name="Jeffries C.D."/>
            <person name="Chain P."/>
            <person name="Saunders E."/>
            <person name="Brettin T."/>
            <person name="Detter J.C."/>
            <person name="Han C."/>
            <person name="Goker M."/>
            <person name="Bristow J."/>
            <person name="Eisen J.A."/>
            <person name="Markowitz V."/>
            <person name="Hugenholtz P."/>
            <person name="Kyrpides N.C."/>
            <person name="Klenk H.P."/>
            <person name="Lapidus A."/>
        </authorList>
    </citation>
    <scope>NUCLEOTIDE SEQUENCE [LARGE SCALE GENOMIC DNA]</scope>
    <source>
        <strain evidence="3">ATCC 9321 / DSM 20548 / JCM 6508 / NCTC 11806 / PC1</strain>
    </source>
</reference>
<name>C7RDL9_ANAPD</name>